<dbReference type="RefSeq" id="WP_085896432.1">
    <property type="nucleotide sequence ID" value="NZ_PYGB01000005.1"/>
</dbReference>
<dbReference type="InterPro" id="IPR023801">
    <property type="entry name" value="His_deacetylse_dom"/>
</dbReference>
<evidence type="ECO:0000256" key="5">
    <source>
        <dbReference type="ARBA" id="ARBA00022833"/>
    </source>
</evidence>
<dbReference type="PRINTS" id="PR01270">
    <property type="entry name" value="HDASUPER"/>
</dbReference>
<keyword evidence="4 8" id="KW-0378">Hydrolase</keyword>
<dbReference type="Proteomes" id="UP000193495">
    <property type="component" value="Unassembled WGS sequence"/>
</dbReference>
<protein>
    <submittedName>
        <fullName evidence="7">Acetoin utilization deacetylase AcuC-like enzyme</fullName>
    </submittedName>
    <submittedName>
        <fullName evidence="8">Acetylpolyamine aminohydrolase</fullName>
    </submittedName>
</protein>
<evidence type="ECO:0000313" key="7">
    <source>
        <dbReference type="EMBL" id="PSK86367.1"/>
    </source>
</evidence>
<dbReference type="InterPro" id="IPR023696">
    <property type="entry name" value="Ureohydrolase_dom_sf"/>
</dbReference>
<dbReference type="GO" id="GO:0046872">
    <property type="term" value="F:metal ion binding"/>
    <property type="evidence" value="ECO:0007669"/>
    <property type="project" value="UniProtKB-KW"/>
</dbReference>
<proteinExistence type="inferred from homology"/>
<dbReference type="InterPro" id="IPR000286">
    <property type="entry name" value="HDACs"/>
</dbReference>
<dbReference type="GO" id="GO:0040029">
    <property type="term" value="P:epigenetic regulation of gene expression"/>
    <property type="evidence" value="ECO:0007669"/>
    <property type="project" value="TreeGrafter"/>
</dbReference>
<dbReference type="Proteomes" id="UP000240624">
    <property type="component" value="Unassembled WGS sequence"/>
</dbReference>
<dbReference type="OrthoDB" id="9808367at2"/>
<gene>
    <name evidence="8" type="primary">aphA</name>
    <name evidence="7" type="ORF">CLV79_10574</name>
    <name evidence="8" type="ORF">LOS8367_02098</name>
</gene>
<evidence type="ECO:0000256" key="1">
    <source>
        <dbReference type="ARBA" id="ARBA00001947"/>
    </source>
</evidence>
<comment type="similarity">
    <text evidence="2">Belongs to the histone deacetylase family.</text>
</comment>
<dbReference type="PANTHER" id="PTHR10625:SF17">
    <property type="entry name" value="HISTONE DEACETYLASE 8"/>
    <property type="match status" value="1"/>
</dbReference>
<sequence>MRCFHAPESMAHDPDFRITNGRVTRNAERAERGRLLLAGLDRLGLVPEAPPRCDDANLLAVHTPEFVAFLETAWTEWQKLPNAGAEVVPNTHPQKARSTYPRHILGRAGWHLADPSAPIGEYSWTATRRAADCAVAAARAVLDGDPMAYALCRPPGHHSDADSASGHCLLNNAAIAAAHLRRHHERVAILDIDVHHGNGTQAIFSDRADVLTVSIHADPMDYYPFFNGHAHETGQGAGEGYNLNLALPRDSGDDVWHDAIRQALARIAAFAPGALVLSLGLDAHENDPLRGLAVTTDGFRVAGEMIAAADLPCVMVQEGGYLSADLTDNLAAFLGGAMGKAPETFATDGAR</sequence>
<evidence type="ECO:0000256" key="4">
    <source>
        <dbReference type="ARBA" id="ARBA00022801"/>
    </source>
</evidence>
<dbReference type="GO" id="GO:0004407">
    <property type="term" value="F:histone deacetylase activity"/>
    <property type="evidence" value="ECO:0007669"/>
    <property type="project" value="TreeGrafter"/>
</dbReference>
<dbReference type="Pfam" id="PF00850">
    <property type="entry name" value="Hist_deacetyl"/>
    <property type="match status" value="1"/>
</dbReference>
<reference evidence="7 10" key="2">
    <citation type="submission" date="2018-03" db="EMBL/GenBank/DDBJ databases">
        <title>Genomic Encyclopedia of Archaeal and Bacterial Type Strains, Phase II (KMG-II): from individual species to whole genera.</title>
        <authorList>
            <person name="Goeker M."/>
        </authorList>
    </citation>
    <scope>NUCLEOTIDE SEQUENCE [LARGE SCALE GENOMIC DNA]</scope>
    <source>
        <strain evidence="7 10">DSM 29956</strain>
    </source>
</reference>
<dbReference type="Gene3D" id="3.40.800.20">
    <property type="entry name" value="Histone deacetylase domain"/>
    <property type="match status" value="1"/>
</dbReference>
<dbReference type="EMBL" id="FWFY01000005">
    <property type="protein sequence ID" value="SLN47075.1"/>
    <property type="molecule type" value="Genomic_DNA"/>
</dbReference>
<dbReference type="SUPFAM" id="SSF52768">
    <property type="entry name" value="Arginase/deacetylase"/>
    <property type="match status" value="1"/>
</dbReference>
<feature type="domain" description="Histone deacetylase" evidence="6">
    <location>
        <begin position="28"/>
        <end position="333"/>
    </location>
</feature>
<evidence type="ECO:0000313" key="9">
    <source>
        <dbReference type="Proteomes" id="UP000193495"/>
    </source>
</evidence>
<evidence type="ECO:0000256" key="3">
    <source>
        <dbReference type="ARBA" id="ARBA00022723"/>
    </source>
</evidence>
<dbReference type="InterPro" id="IPR037138">
    <property type="entry name" value="His_deacetylse_dom_sf"/>
</dbReference>
<evidence type="ECO:0000313" key="10">
    <source>
        <dbReference type="Proteomes" id="UP000240624"/>
    </source>
</evidence>
<evidence type="ECO:0000313" key="8">
    <source>
        <dbReference type="EMBL" id="SLN47075.1"/>
    </source>
</evidence>
<dbReference type="GO" id="GO:0016787">
    <property type="term" value="F:hydrolase activity"/>
    <property type="evidence" value="ECO:0007669"/>
    <property type="project" value="UniProtKB-KW"/>
</dbReference>
<dbReference type="PANTHER" id="PTHR10625">
    <property type="entry name" value="HISTONE DEACETYLASE HDAC1-RELATED"/>
    <property type="match status" value="1"/>
</dbReference>
<comment type="cofactor">
    <cofactor evidence="1">
        <name>Zn(2+)</name>
        <dbReference type="ChEBI" id="CHEBI:29105"/>
    </cofactor>
</comment>
<dbReference type="EMBL" id="PYGB01000005">
    <property type="protein sequence ID" value="PSK86367.1"/>
    <property type="molecule type" value="Genomic_DNA"/>
</dbReference>
<evidence type="ECO:0000259" key="6">
    <source>
        <dbReference type="Pfam" id="PF00850"/>
    </source>
</evidence>
<accession>A0A1X6ZCF3</accession>
<evidence type="ECO:0000256" key="2">
    <source>
        <dbReference type="ARBA" id="ARBA00005947"/>
    </source>
</evidence>
<organism evidence="8 9">
    <name type="scientific">Limimaricola soesokkakensis</name>
    <dbReference type="NCBI Taxonomy" id="1343159"/>
    <lineage>
        <taxon>Bacteria</taxon>
        <taxon>Pseudomonadati</taxon>
        <taxon>Pseudomonadota</taxon>
        <taxon>Alphaproteobacteria</taxon>
        <taxon>Rhodobacterales</taxon>
        <taxon>Paracoccaceae</taxon>
        <taxon>Limimaricola</taxon>
    </lineage>
</organism>
<dbReference type="CDD" id="cd10001">
    <property type="entry name" value="HDAC_classII_APAH"/>
    <property type="match status" value="1"/>
</dbReference>
<keyword evidence="5" id="KW-0862">Zinc</keyword>
<name>A0A1X6ZCF3_9RHOB</name>
<keyword evidence="3" id="KW-0479">Metal-binding</keyword>
<keyword evidence="10" id="KW-1185">Reference proteome</keyword>
<dbReference type="AlphaFoldDB" id="A0A1X6ZCF3"/>
<reference evidence="8 9" key="1">
    <citation type="submission" date="2017-03" db="EMBL/GenBank/DDBJ databases">
        <authorList>
            <person name="Afonso C.L."/>
            <person name="Miller P.J."/>
            <person name="Scott M.A."/>
            <person name="Spackman E."/>
            <person name="Goraichik I."/>
            <person name="Dimitrov K.M."/>
            <person name="Suarez D.L."/>
            <person name="Swayne D.E."/>
        </authorList>
    </citation>
    <scope>NUCLEOTIDE SEQUENCE [LARGE SCALE GENOMIC DNA]</scope>
    <source>
        <strain evidence="8 9">CECT 8367</strain>
    </source>
</reference>